<keyword evidence="6" id="KW-0456">Lyase</keyword>
<dbReference type="KEGG" id="mya:MORIYA_2879"/>
<keyword evidence="3 4" id="KW-0597">Phosphoprotein</keyword>
<evidence type="ECO:0000313" key="6">
    <source>
        <dbReference type="EMBL" id="SQD79342.1"/>
    </source>
</evidence>
<organism evidence="6 7">
    <name type="scientific">Moritella yayanosii</name>
    <dbReference type="NCBI Taxonomy" id="69539"/>
    <lineage>
        <taxon>Bacteria</taxon>
        <taxon>Pseudomonadati</taxon>
        <taxon>Pseudomonadota</taxon>
        <taxon>Gammaproteobacteria</taxon>
        <taxon>Alteromonadales</taxon>
        <taxon>Moritellaceae</taxon>
        <taxon>Moritella</taxon>
    </lineage>
</organism>
<dbReference type="HAMAP" id="MF_00805">
    <property type="entry name" value="CitD"/>
    <property type="match status" value="1"/>
</dbReference>
<dbReference type="InterPro" id="IPR023439">
    <property type="entry name" value="Mal_deCO2ase/Cit_lyase_ACP"/>
</dbReference>
<evidence type="ECO:0000256" key="5">
    <source>
        <dbReference type="PIRSR" id="PIRSR002736-50"/>
    </source>
</evidence>
<comment type="similarity">
    <text evidence="4">Belongs to the CitD family.</text>
</comment>
<comment type="subunit">
    <text evidence="4">Oligomer with a subunit composition of (alpha,beta,gamma)6.</text>
</comment>
<evidence type="ECO:0000256" key="3">
    <source>
        <dbReference type="ARBA" id="ARBA00022553"/>
    </source>
</evidence>
<name>A0A330LSD1_9GAMM</name>
<dbReference type="Proteomes" id="UP000250163">
    <property type="component" value="Chromosome MORIYA"/>
</dbReference>
<protein>
    <recommendedName>
        <fullName evidence="4">Citrate lyase acyl carrier protein</fullName>
    </recommendedName>
    <alternativeName>
        <fullName evidence="4">Citrate lyase gamma chain</fullName>
    </alternativeName>
</protein>
<feature type="modified residue" description="O-(phosphoribosyl dephospho-coenzyme A)serine" evidence="4 5">
    <location>
        <position position="14"/>
    </location>
</feature>
<keyword evidence="7" id="KW-1185">Reference proteome</keyword>
<dbReference type="Pfam" id="PF06857">
    <property type="entry name" value="ACP"/>
    <property type="match status" value="1"/>
</dbReference>
<evidence type="ECO:0000256" key="4">
    <source>
        <dbReference type="HAMAP-Rule" id="MF_00805"/>
    </source>
</evidence>
<dbReference type="EMBL" id="LS483250">
    <property type="protein sequence ID" value="SQD79342.1"/>
    <property type="molecule type" value="Genomic_DNA"/>
</dbReference>
<dbReference type="InterPro" id="IPR006495">
    <property type="entry name" value="CitD"/>
</dbReference>
<evidence type="ECO:0000256" key="2">
    <source>
        <dbReference type="ARBA" id="ARBA00022490"/>
    </source>
</evidence>
<dbReference type="GO" id="GO:0005737">
    <property type="term" value="C:cytoplasm"/>
    <property type="evidence" value="ECO:0007669"/>
    <property type="project" value="UniProtKB-SubCell"/>
</dbReference>
<evidence type="ECO:0000313" key="7">
    <source>
        <dbReference type="Proteomes" id="UP000250163"/>
    </source>
</evidence>
<dbReference type="RefSeq" id="WP_112715984.1">
    <property type="nucleotide sequence ID" value="NZ_LS483250.1"/>
</dbReference>
<dbReference type="NCBIfam" id="NF009726">
    <property type="entry name" value="PRK13253.1"/>
    <property type="match status" value="1"/>
</dbReference>
<evidence type="ECO:0000256" key="1">
    <source>
        <dbReference type="ARBA" id="ARBA00004496"/>
    </source>
</evidence>
<gene>
    <name evidence="4 6" type="primary">citD</name>
    <name evidence="6" type="ORF">MORIYA_2879</name>
</gene>
<reference evidence="7" key="1">
    <citation type="submission" date="2018-05" db="EMBL/GenBank/DDBJ databases">
        <authorList>
            <person name="Cea G.-C."/>
            <person name="William W."/>
        </authorList>
    </citation>
    <scope>NUCLEOTIDE SEQUENCE [LARGE SCALE GENOMIC DNA]</scope>
    <source>
        <strain evidence="7">DB21MT 5</strain>
    </source>
</reference>
<dbReference type="AlphaFoldDB" id="A0A330LSD1"/>
<dbReference type="OrthoDB" id="9798736at2"/>
<comment type="function">
    <text evidence="4">Covalent carrier of the coenzyme of citrate lyase.</text>
</comment>
<proteinExistence type="inferred from homology"/>
<dbReference type="NCBIfam" id="TIGR01608">
    <property type="entry name" value="citD"/>
    <property type="match status" value="1"/>
</dbReference>
<keyword evidence="2 4" id="KW-0963">Cytoplasm</keyword>
<dbReference type="GO" id="GO:0016829">
    <property type="term" value="F:lyase activity"/>
    <property type="evidence" value="ECO:0007669"/>
    <property type="project" value="UniProtKB-KW"/>
</dbReference>
<dbReference type="PIRSF" id="PIRSF002736">
    <property type="entry name" value="Citrt_lyas_gamma"/>
    <property type="match status" value="1"/>
</dbReference>
<accession>A0A330LSD1</accession>
<sequence>MKIVQQAFAGTLESSDVLIRVSPAETQGIMIELNSSVMKQFGDVIESVVRATLTNMGVTDATVIVDDKGALDCVLRARVQAAAMRAANITDIDWSKLA</sequence>
<comment type="subcellular location">
    <subcellularLocation>
        <location evidence="1 4">Cytoplasm</location>
    </subcellularLocation>
</comment>